<dbReference type="InterPro" id="IPR051205">
    <property type="entry name" value="UbiH/COQ6_monooxygenase"/>
</dbReference>
<name>A0A9J7INI4_SPOLT</name>
<dbReference type="AlphaFoldDB" id="A0A9J7INI4"/>
<dbReference type="GO" id="GO:0016712">
    <property type="term" value="F:oxidoreductase activity, acting on paired donors, with incorporation or reduction of molecular oxygen, reduced flavin or flavoprotein as one donor, and incorporation of one atom of oxygen"/>
    <property type="evidence" value="ECO:0007669"/>
    <property type="project" value="UniProtKB-UniRule"/>
</dbReference>
<comment type="cofactor">
    <cofactor evidence="1 12">
        <name>FAD</name>
        <dbReference type="ChEBI" id="CHEBI:57692"/>
    </cofactor>
</comment>
<dbReference type="RefSeq" id="XP_022817520.1">
    <property type="nucleotide sequence ID" value="XM_022961752.1"/>
</dbReference>
<evidence type="ECO:0000256" key="6">
    <source>
        <dbReference type="ARBA" id="ARBA00022827"/>
    </source>
</evidence>
<dbReference type="Gene3D" id="3.50.50.60">
    <property type="entry name" value="FAD/NAD(P)-binding domain"/>
    <property type="match status" value="2"/>
</dbReference>
<protein>
    <recommendedName>
        <fullName evidence="12">Ubiquinone biosynthesis monooxygenase COQ6, mitochondrial</fullName>
        <ecNumber evidence="12">1.14.15.45</ecNumber>
    </recommendedName>
    <alternativeName>
        <fullName evidence="12">2-methoxy-6-polyprenolphenol 4-hydroxylase</fullName>
        <ecNumber evidence="12">1.14.15.46</ecNumber>
    </alternativeName>
</protein>
<evidence type="ECO:0000256" key="9">
    <source>
        <dbReference type="ARBA" id="ARBA00023033"/>
    </source>
</evidence>
<dbReference type="HAMAP" id="MF_03193">
    <property type="entry name" value="COQ6_monooxygenase"/>
    <property type="match status" value="1"/>
</dbReference>
<dbReference type="InterPro" id="IPR018168">
    <property type="entry name" value="Ubi_Hdrlase_CS"/>
</dbReference>
<evidence type="ECO:0000256" key="7">
    <source>
        <dbReference type="ARBA" id="ARBA00022946"/>
    </source>
</evidence>
<evidence type="ECO:0000256" key="10">
    <source>
        <dbReference type="ARBA" id="ARBA00023128"/>
    </source>
</evidence>
<keyword evidence="8 12" id="KW-0560">Oxidoreductase</keyword>
<evidence type="ECO:0000256" key="1">
    <source>
        <dbReference type="ARBA" id="ARBA00001974"/>
    </source>
</evidence>
<keyword evidence="9 12" id="KW-0503">Monooxygenase</keyword>
<evidence type="ECO:0000256" key="11">
    <source>
        <dbReference type="ARBA" id="ARBA00023136"/>
    </source>
</evidence>
<dbReference type="SUPFAM" id="SSF51905">
    <property type="entry name" value="FAD/NAD(P)-binding domain"/>
    <property type="match status" value="1"/>
</dbReference>
<dbReference type="PRINTS" id="PR00420">
    <property type="entry name" value="RNGMNOXGNASE"/>
</dbReference>
<feature type="domain" description="FAD-binding" evidence="13">
    <location>
        <begin position="45"/>
        <end position="322"/>
    </location>
</feature>
<evidence type="ECO:0000256" key="5">
    <source>
        <dbReference type="ARBA" id="ARBA00022792"/>
    </source>
</evidence>
<evidence type="ECO:0000256" key="12">
    <source>
        <dbReference type="HAMAP-Rule" id="MF_03193"/>
    </source>
</evidence>
<comment type="catalytic activity">
    <reaction evidence="12">
        <text>a 4-hydroxy-3-(all-trans-polyprenyl)benzoate + 2 reduced [2Fe-2S]-[ferredoxin] + O2 + 2 H(+) = a 3,4-dihydroxy-5-(all-trans-polyprenyl)benzoate + 2 oxidized [2Fe-2S]-[ferredoxin] + H2O</text>
        <dbReference type="Rhea" id="RHEA:81195"/>
        <dbReference type="Rhea" id="RHEA-COMP:9514"/>
        <dbReference type="Rhea" id="RHEA-COMP:10000"/>
        <dbReference type="Rhea" id="RHEA-COMP:10001"/>
        <dbReference type="Rhea" id="RHEA-COMP:10930"/>
        <dbReference type="ChEBI" id="CHEBI:15377"/>
        <dbReference type="ChEBI" id="CHEBI:15378"/>
        <dbReference type="ChEBI" id="CHEBI:15379"/>
        <dbReference type="ChEBI" id="CHEBI:33737"/>
        <dbReference type="ChEBI" id="CHEBI:33738"/>
        <dbReference type="ChEBI" id="CHEBI:64694"/>
        <dbReference type="ChEBI" id="CHEBI:78396"/>
        <dbReference type="EC" id="1.14.15.45"/>
    </reaction>
</comment>
<keyword evidence="5 12" id="KW-0999">Mitochondrion inner membrane</keyword>
<dbReference type="OrthoDB" id="683240at2759"/>
<keyword evidence="6 12" id="KW-0274">FAD</keyword>
<dbReference type="GeneID" id="111350267"/>
<dbReference type="PANTHER" id="PTHR43876:SF7">
    <property type="entry name" value="UBIQUINONE BIOSYNTHESIS MONOOXYGENASE COQ6, MITOCHONDRIAL"/>
    <property type="match status" value="1"/>
</dbReference>
<keyword evidence="14" id="KW-1185">Reference proteome</keyword>
<dbReference type="KEGG" id="sliu:111350267"/>
<dbReference type="InterPro" id="IPR000689">
    <property type="entry name" value="UbQ_mOase_COQ6"/>
</dbReference>
<evidence type="ECO:0000256" key="8">
    <source>
        <dbReference type="ARBA" id="ARBA00023002"/>
    </source>
</evidence>
<dbReference type="InterPro" id="IPR036188">
    <property type="entry name" value="FAD/NAD-bd_sf"/>
</dbReference>
<dbReference type="GO" id="GO:0071949">
    <property type="term" value="F:FAD binding"/>
    <property type="evidence" value="ECO:0007669"/>
    <property type="project" value="InterPro"/>
</dbReference>
<evidence type="ECO:0000313" key="14">
    <source>
        <dbReference type="Proteomes" id="UP000301870"/>
    </source>
</evidence>
<keyword evidence="3 12" id="KW-0285">Flavoprotein</keyword>
<dbReference type="EC" id="1.14.15.45" evidence="12"/>
<comment type="subunit">
    <text evidence="12">Component of a multi-subunit COQ enzyme complex.</text>
</comment>
<dbReference type="PANTHER" id="PTHR43876">
    <property type="entry name" value="UBIQUINONE BIOSYNTHESIS MONOOXYGENASE COQ6, MITOCHONDRIAL"/>
    <property type="match status" value="1"/>
</dbReference>
<comment type="subcellular location">
    <subcellularLocation>
        <location evidence="12">Mitochondrion inner membrane</location>
        <topology evidence="12">Peripheral membrane protein</topology>
        <orientation evidence="12">Matrix side</orientation>
    </subcellularLocation>
</comment>
<dbReference type="GO" id="GO:0120538">
    <property type="term" value="F:2-methoxy-6-polyprenolphenol 4-hydroxylase activity"/>
    <property type="evidence" value="ECO:0007669"/>
    <property type="project" value="UniProtKB-EC"/>
</dbReference>
<dbReference type="Proteomes" id="UP000301870">
    <property type="component" value="Chromosome 11"/>
</dbReference>
<dbReference type="NCBIfam" id="TIGR01989">
    <property type="entry name" value="COQ6"/>
    <property type="match status" value="1"/>
</dbReference>
<dbReference type="InterPro" id="IPR010971">
    <property type="entry name" value="UbiH/COQ6"/>
</dbReference>
<comment type="pathway">
    <text evidence="12">Cofactor biosynthesis; ubiquinone biosynthesis.</text>
</comment>
<dbReference type="NCBIfam" id="TIGR01988">
    <property type="entry name" value="Ubi-OHases"/>
    <property type="match status" value="1"/>
</dbReference>
<dbReference type="PROSITE" id="PS01304">
    <property type="entry name" value="UBIH"/>
    <property type="match status" value="1"/>
</dbReference>
<dbReference type="FunFam" id="3.50.50.60:FF:000086">
    <property type="entry name" value="Ubiquinone biosynthesis monooxygenase COQ6, mitochondrial"/>
    <property type="match status" value="1"/>
</dbReference>
<keyword evidence="11 12" id="KW-0472">Membrane</keyword>
<keyword evidence="15" id="KW-0830">Ubiquinone</keyword>
<dbReference type="FunFam" id="3.30.9.10:FF:000111">
    <property type="entry name" value="Ubiquinone biosynthesis monooxygenase COQ6, mitochondrial"/>
    <property type="match status" value="1"/>
</dbReference>
<evidence type="ECO:0000256" key="2">
    <source>
        <dbReference type="ARBA" id="ARBA00005349"/>
    </source>
</evidence>
<proteinExistence type="inferred from homology"/>
<reference evidence="15" key="1">
    <citation type="submission" date="2025-08" db="UniProtKB">
        <authorList>
            <consortium name="RefSeq"/>
        </authorList>
    </citation>
    <scope>IDENTIFICATION</scope>
    <source>
        <strain evidence="15">Ishihara</strain>
        <tissue evidence="15">Whole body</tissue>
    </source>
</reference>
<keyword evidence="10 12" id="KW-0496">Mitochondrion</keyword>
<dbReference type="InterPro" id="IPR002938">
    <property type="entry name" value="FAD-bd"/>
</dbReference>
<dbReference type="CTD" id="51004"/>
<comment type="catalytic activity">
    <reaction evidence="12">
        <text>a 2-methoxy-6-(all-trans-polyprenyl)phenol + 2 reduced [2Fe-2S]-[ferredoxin] + O2 + 2 H(+) = a 2-methoxy-6-(all-trans-polyprenyl)benzene-1,4-diol + 2 oxidized [2Fe-2S]-[ferredoxin] + H2O</text>
        <dbReference type="Rhea" id="RHEA:81183"/>
        <dbReference type="Rhea" id="RHEA-COMP:9551"/>
        <dbReference type="Rhea" id="RHEA-COMP:10000"/>
        <dbReference type="Rhea" id="RHEA-COMP:10001"/>
        <dbReference type="Rhea" id="RHEA-COMP:10858"/>
        <dbReference type="ChEBI" id="CHEBI:15377"/>
        <dbReference type="ChEBI" id="CHEBI:15378"/>
        <dbReference type="ChEBI" id="CHEBI:15379"/>
        <dbReference type="ChEBI" id="CHEBI:33737"/>
        <dbReference type="ChEBI" id="CHEBI:33738"/>
        <dbReference type="ChEBI" id="CHEBI:62731"/>
        <dbReference type="ChEBI" id="CHEBI:84166"/>
        <dbReference type="EC" id="1.14.15.46"/>
    </reaction>
</comment>
<evidence type="ECO:0000256" key="4">
    <source>
        <dbReference type="ARBA" id="ARBA00022688"/>
    </source>
</evidence>
<sequence length="476" mass="52563">MLSNSVKRLFVRQIKCSIRTTGVRSLSAAEDVTSLTKPVEKFKGDYDVIIAGGGMVGCTLACAMAKDSILSNLKVLLLEGSPNKEFKLKTDYSNRVVALNQNTKTLMTSLDVWQRVEKMRLQPVRYMQVWDASSDAMISFSSSELLDDDVAYIVENNVLLHAINQELASSKNNISIIYDAKIAGYQLPKQDNSRVKSHVQMANGDTYTCQLLIGADGANSAVRKAMGVQYLSWNYDQMGVVATLNLAEECTNTTAWQRWIPSGPIAILPLDSKRSSLVWCTWQDHAQQLLKLPEDQFVDALNDALWKQYPRSGSVETVTSWTTSWLRRVGLPDGAARQLPPSIRNITPNSRAAFPLAFGHSTRYIAPGVVLIGDAAHRVHPLAGQGVNLGFGDVADLTAALSNAMYSGLDITHTAWMSTYESTRQRHNVPTQVMIEMMHRLYTVDLMPVVLARSVGLQITNALQPLKKMIMSHAAS</sequence>
<dbReference type="EC" id="1.14.15.46" evidence="12"/>
<evidence type="ECO:0000313" key="15">
    <source>
        <dbReference type="RefSeq" id="XP_022817520.1"/>
    </source>
</evidence>
<feature type="domain" description="FAD-binding" evidence="13">
    <location>
        <begin position="357"/>
        <end position="426"/>
    </location>
</feature>
<accession>A0A9J7INI4</accession>
<dbReference type="GO" id="GO:0031314">
    <property type="term" value="C:extrinsic component of mitochondrial inner membrane"/>
    <property type="evidence" value="ECO:0007669"/>
    <property type="project" value="UniProtKB-UniRule"/>
</dbReference>
<keyword evidence="4 12" id="KW-0831">Ubiquinone biosynthesis</keyword>
<dbReference type="Pfam" id="PF01494">
    <property type="entry name" value="FAD_binding_3"/>
    <property type="match status" value="2"/>
</dbReference>
<keyword evidence="7" id="KW-0809">Transit peptide</keyword>
<dbReference type="GO" id="GO:0106364">
    <property type="term" value="F:4-hydroxy-3-all-trans-polyprenylbenzoate oxygenase activity"/>
    <property type="evidence" value="ECO:0007669"/>
    <property type="project" value="UniProtKB-EC"/>
</dbReference>
<evidence type="ECO:0000256" key="3">
    <source>
        <dbReference type="ARBA" id="ARBA00022630"/>
    </source>
</evidence>
<dbReference type="FunFam" id="3.50.50.60:FF:000021">
    <property type="entry name" value="Ubiquinone biosynthesis monooxygenase COQ6"/>
    <property type="match status" value="1"/>
</dbReference>
<comment type="similarity">
    <text evidence="2 12">Belongs to the UbiH/COQ6 family.</text>
</comment>
<evidence type="ECO:0000259" key="13">
    <source>
        <dbReference type="Pfam" id="PF01494"/>
    </source>
</evidence>
<comment type="function">
    <text evidence="12">FAD-dependent monooxygenase required for two non-consecutive steps during ubiquinone biosynthesis. Required for the C5-ring hydroxylation during ubiquinone biosynthesis by catalyzing the hydroxylation of 4-hydroxy-3-(all-trans-polyprenyl)benzoic acid to 3,4-dihydroxy-5-(all-trans-polyprenyl)benzoic acid. Also acts downstream of coq4, for the C1-hydroxylation during ubiquinone biosynthesis by catalyzing the hydroxylation of 2-methoxy-6-(all-trans-polyprenyl)phenol to 2-methoxy-6-(all-trans-polyprenyl)benzene-1,4-diol. The electrons required for the hydroxylation reaction are funneled indirectly to coq6 from NADPH via a ferredoxin/ferredoxin reductase system.</text>
</comment>
<gene>
    <name evidence="15" type="primary">LOC111350267</name>
    <name evidence="12" type="synonym">coq6</name>
</gene>
<organism evidence="14 15">
    <name type="scientific">Spodoptera litura</name>
    <name type="common">Asian cotton leafworm</name>
    <dbReference type="NCBI Taxonomy" id="69820"/>
    <lineage>
        <taxon>Eukaryota</taxon>
        <taxon>Metazoa</taxon>
        <taxon>Ecdysozoa</taxon>
        <taxon>Arthropoda</taxon>
        <taxon>Hexapoda</taxon>
        <taxon>Insecta</taxon>
        <taxon>Pterygota</taxon>
        <taxon>Neoptera</taxon>
        <taxon>Endopterygota</taxon>
        <taxon>Lepidoptera</taxon>
        <taxon>Glossata</taxon>
        <taxon>Ditrysia</taxon>
        <taxon>Noctuoidea</taxon>
        <taxon>Noctuidae</taxon>
        <taxon>Amphipyrinae</taxon>
        <taxon>Spodoptera</taxon>
    </lineage>
</organism>